<dbReference type="GO" id="GO:0000160">
    <property type="term" value="P:phosphorelay signal transduction system"/>
    <property type="evidence" value="ECO:0007669"/>
    <property type="project" value="InterPro"/>
</dbReference>
<protein>
    <submittedName>
        <fullName evidence="4">Two-component system response regulator</fullName>
    </submittedName>
</protein>
<dbReference type="InterPro" id="IPR011006">
    <property type="entry name" value="CheY-like_superfamily"/>
</dbReference>
<dbReference type="SMART" id="SM00448">
    <property type="entry name" value="REC"/>
    <property type="match status" value="1"/>
</dbReference>
<reference evidence="4 5" key="1">
    <citation type="submission" date="2018-06" db="EMBL/GenBank/DDBJ databases">
        <title>Spirosoma sp. HMF3257 Genome sequencing and assembly.</title>
        <authorList>
            <person name="Kang H."/>
            <person name="Cha I."/>
            <person name="Kim H."/>
            <person name="Kang J."/>
            <person name="Joh K."/>
        </authorList>
    </citation>
    <scope>NUCLEOTIDE SEQUENCE [LARGE SCALE GENOMIC DNA]</scope>
    <source>
        <strain evidence="4 5">HMF3257</strain>
    </source>
</reference>
<accession>A0A327NID6</accession>
<dbReference type="PANTHER" id="PTHR44591">
    <property type="entry name" value="STRESS RESPONSE REGULATOR PROTEIN 1"/>
    <property type="match status" value="1"/>
</dbReference>
<dbReference type="PROSITE" id="PS50110">
    <property type="entry name" value="RESPONSE_REGULATORY"/>
    <property type="match status" value="1"/>
</dbReference>
<keyword evidence="5" id="KW-1185">Reference proteome</keyword>
<organism evidence="4 5">
    <name type="scientific">Spirosoma telluris</name>
    <dbReference type="NCBI Taxonomy" id="2183553"/>
    <lineage>
        <taxon>Bacteria</taxon>
        <taxon>Pseudomonadati</taxon>
        <taxon>Bacteroidota</taxon>
        <taxon>Cytophagia</taxon>
        <taxon>Cytophagales</taxon>
        <taxon>Cytophagaceae</taxon>
        <taxon>Spirosoma</taxon>
    </lineage>
</organism>
<dbReference type="Pfam" id="PF00072">
    <property type="entry name" value="Response_reg"/>
    <property type="match status" value="1"/>
</dbReference>
<name>A0A327NID6_9BACT</name>
<feature type="domain" description="Response regulatory" evidence="3">
    <location>
        <begin position="6"/>
        <end position="122"/>
    </location>
</feature>
<evidence type="ECO:0000256" key="2">
    <source>
        <dbReference type="PROSITE-ProRule" id="PRU00169"/>
    </source>
</evidence>
<dbReference type="Gene3D" id="3.40.50.2300">
    <property type="match status" value="1"/>
</dbReference>
<dbReference type="AlphaFoldDB" id="A0A327NID6"/>
<evidence type="ECO:0000313" key="4">
    <source>
        <dbReference type="EMBL" id="RAI74059.1"/>
    </source>
</evidence>
<dbReference type="SUPFAM" id="SSF52172">
    <property type="entry name" value="CheY-like"/>
    <property type="match status" value="1"/>
</dbReference>
<dbReference type="InterPro" id="IPR050595">
    <property type="entry name" value="Bact_response_regulator"/>
</dbReference>
<dbReference type="PANTHER" id="PTHR44591:SF3">
    <property type="entry name" value="RESPONSE REGULATORY DOMAIN-CONTAINING PROTEIN"/>
    <property type="match status" value="1"/>
</dbReference>
<evidence type="ECO:0000313" key="5">
    <source>
        <dbReference type="Proteomes" id="UP000249016"/>
    </source>
</evidence>
<dbReference type="RefSeq" id="WP_111340931.1">
    <property type="nucleotide sequence ID" value="NZ_QLII01000001.1"/>
</dbReference>
<gene>
    <name evidence="4" type="ORF">HMF3257_06245</name>
</gene>
<comment type="caution">
    <text evidence="4">The sequence shown here is derived from an EMBL/GenBank/DDBJ whole genome shotgun (WGS) entry which is preliminary data.</text>
</comment>
<dbReference type="OrthoDB" id="9789181at2"/>
<dbReference type="CDD" id="cd00156">
    <property type="entry name" value="REC"/>
    <property type="match status" value="1"/>
</dbReference>
<feature type="modified residue" description="4-aspartylphosphate" evidence="2">
    <location>
        <position position="55"/>
    </location>
</feature>
<dbReference type="Proteomes" id="UP000249016">
    <property type="component" value="Unassembled WGS sequence"/>
</dbReference>
<sequence>MKKLYNVLVIEDDSFIRKVLRQTLKDDFEVITKENGMEGMSWLEEGNPVDIILSDIQMPHMDGKNLIAMLRASPVFKKMPIIMLSTFADSDTRIACLNMGADDYIIKPFNPMEVKMKISTVLRRTEASKVVQANPD</sequence>
<evidence type="ECO:0000256" key="1">
    <source>
        <dbReference type="ARBA" id="ARBA00022553"/>
    </source>
</evidence>
<dbReference type="EMBL" id="QLII01000001">
    <property type="protein sequence ID" value="RAI74059.1"/>
    <property type="molecule type" value="Genomic_DNA"/>
</dbReference>
<evidence type="ECO:0000259" key="3">
    <source>
        <dbReference type="PROSITE" id="PS50110"/>
    </source>
</evidence>
<proteinExistence type="predicted"/>
<keyword evidence="1 2" id="KW-0597">Phosphoprotein</keyword>
<dbReference type="InterPro" id="IPR001789">
    <property type="entry name" value="Sig_transdc_resp-reg_receiver"/>
</dbReference>